<gene>
    <name evidence="2" type="ORF">GRX03_15465</name>
</gene>
<evidence type="ECO:0000256" key="1">
    <source>
        <dbReference type="SAM" id="MobiDB-lite"/>
    </source>
</evidence>
<dbReference type="SUPFAM" id="SSF53649">
    <property type="entry name" value="Alkaline phosphatase-like"/>
    <property type="match status" value="1"/>
</dbReference>
<dbReference type="Gene3D" id="3.40.720.10">
    <property type="entry name" value="Alkaline Phosphatase, subunit A"/>
    <property type="match status" value="1"/>
</dbReference>
<comment type="caution">
    <text evidence="2">The sequence shown here is derived from an EMBL/GenBank/DDBJ whole genome shotgun (WGS) entry which is preliminary data.</text>
</comment>
<dbReference type="Proteomes" id="UP000466535">
    <property type="component" value="Unassembled WGS sequence"/>
</dbReference>
<dbReference type="EMBL" id="WUUT01000007">
    <property type="protein sequence ID" value="MXR52997.1"/>
    <property type="molecule type" value="Genomic_DNA"/>
</dbReference>
<sequence length="303" mass="34928">MYSLHGIRKGLANPRFILQELNRLYYQRLYSRTHNEDGLDIFAADWDTLVILDACRYDLFERVADLPGETTAVRSKGSATEEFLRGNFDGKRLHDTVYVTASPMLHRHRDDIDVEFHATVNVWDDRGWDDQYRTVLPETMAEETLAAAEQYPNKRILSHFLQPHYPFLGETGAEWFDLDRLDFQWEDVATGDLDIPDAVLERAYEETLEAALPSVERLLSELRGKTVVTADHGQMFGERLFPVPIREYGHPVGLYAEELVRVPWHVSENGPRREITAETPTEETTRASEDVATDRLRELGYLS</sequence>
<dbReference type="AlphaFoldDB" id="A0A6B0T7S9"/>
<dbReference type="RefSeq" id="WP_159765207.1">
    <property type="nucleotide sequence ID" value="NZ_WUUT01000007.1"/>
</dbReference>
<proteinExistence type="predicted"/>
<feature type="region of interest" description="Disordered" evidence="1">
    <location>
        <begin position="271"/>
        <end position="291"/>
    </location>
</feature>
<evidence type="ECO:0000313" key="3">
    <source>
        <dbReference type="Proteomes" id="UP000466535"/>
    </source>
</evidence>
<protein>
    <submittedName>
        <fullName evidence="2">Uncharacterized protein</fullName>
    </submittedName>
</protein>
<name>A0A6B0T7S9_9EURY</name>
<dbReference type="OrthoDB" id="100846at2157"/>
<evidence type="ECO:0000313" key="2">
    <source>
        <dbReference type="EMBL" id="MXR52997.1"/>
    </source>
</evidence>
<reference evidence="2 3" key="1">
    <citation type="submission" date="2019-12" db="EMBL/GenBank/DDBJ databases">
        <title>Isolation and characterization of three novel carbon monoxide-oxidizing members of Halobacteria from salione crusts and soils.</title>
        <authorList>
            <person name="Myers M.R."/>
            <person name="King G.M."/>
        </authorList>
    </citation>
    <scope>NUCLEOTIDE SEQUENCE [LARGE SCALE GENOMIC DNA]</scope>
    <source>
        <strain evidence="2 3">WSH3</strain>
    </source>
</reference>
<dbReference type="InterPro" id="IPR017850">
    <property type="entry name" value="Alkaline_phosphatase_core_sf"/>
</dbReference>
<accession>A0A6B0T7S9</accession>
<keyword evidence="3" id="KW-1185">Reference proteome</keyword>
<organism evidence="2 3">
    <name type="scientific">Halovenus carboxidivorans</name>
    <dbReference type="NCBI Taxonomy" id="2692199"/>
    <lineage>
        <taxon>Archaea</taxon>
        <taxon>Methanobacteriati</taxon>
        <taxon>Methanobacteriota</taxon>
        <taxon>Stenosarchaea group</taxon>
        <taxon>Halobacteria</taxon>
        <taxon>Halobacteriales</taxon>
        <taxon>Haloarculaceae</taxon>
        <taxon>Halovenus</taxon>
    </lineage>
</organism>